<accession>A0A0F9BA07</accession>
<organism evidence="1">
    <name type="scientific">marine sediment metagenome</name>
    <dbReference type="NCBI Taxonomy" id="412755"/>
    <lineage>
        <taxon>unclassified sequences</taxon>
        <taxon>metagenomes</taxon>
        <taxon>ecological metagenomes</taxon>
    </lineage>
</organism>
<proteinExistence type="predicted"/>
<name>A0A0F9BA07_9ZZZZ</name>
<gene>
    <name evidence="1" type="ORF">LCGC14_2475110</name>
</gene>
<sequence>MMLHKFFQRIGCRFLGHKFIVRTLGEAKWNVCSCCALASRSYTLVELASGSKHSWKQMANILGSTNEILAELPNEK</sequence>
<comment type="caution">
    <text evidence="1">The sequence shown here is derived from an EMBL/GenBank/DDBJ whole genome shotgun (WGS) entry which is preliminary data.</text>
</comment>
<protein>
    <submittedName>
        <fullName evidence="1">Uncharacterized protein</fullName>
    </submittedName>
</protein>
<evidence type="ECO:0000313" key="1">
    <source>
        <dbReference type="EMBL" id="KKL18480.1"/>
    </source>
</evidence>
<reference evidence="1" key="1">
    <citation type="journal article" date="2015" name="Nature">
        <title>Complex archaea that bridge the gap between prokaryotes and eukaryotes.</title>
        <authorList>
            <person name="Spang A."/>
            <person name="Saw J.H."/>
            <person name="Jorgensen S.L."/>
            <person name="Zaremba-Niedzwiedzka K."/>
            <person name="Martijn J."/>
            <person name="Lind A.E."/>
            <person name="van Eijk R."/>
            <person name="Schleper C."/>
            <person name="Guy L."/>
            <person name="Ettema T.J."/>
        </authorList>
    </citation>
    <scope>NUCLEOTIDE SEQUENCE</scope>
</reference>
<dbReference type="AlphaFoldDB" id="A0A0F9BA07"/>
<dbReference type="EMBL" id="LAZR01038854">
    <property type="protein sequence ID" value="KKL18480.1"/>
    <property type="molecule type" value="Genomic_DNA"/>
</dbReference>